<name>A0ABV3FNE2_9NOCA</name>
<dbReference type="InterPro" id="IPR051120">
    <property type="entry name" value="ABC_AA/LPS_Transport"/>
</dbReference>
<dbReference type="PANTHER" id="PTHR45772:SF9">
    <property type="entry name" value="CONSERVED COMPONENT OF ABC TRANSPORTER FOR NATURAL AMINO ACIDS"/>
    <property type="match status" value="1"/>
</dbReference>
<sequence>MSDDVTPLLRTSGLSVRYGGVVANTDIDIAVDPGEIVGLIGPNGAGKTTFVDAVTGFTEYTGHVSLEGAALDELGPHRRRRAGLARTWQAGELFGDLTVAQNLAVAVAPTGLRTLFSDIFGSSALPTETVDAALELVGVPGVAARRPGELTLGQQKLVGVARALVGGTRVVLLDEPAAGLDTHESLEFGRHLRRVAEAGVGVLLIDHDMSLVLDICTRLYVLDFGVVIAAGAPALIREDPRVIAAYLGTARPGESETAAPASAARPVGDTE</sequence>
<keyword evidence="7" id="KW-1185">Reference proteome</keyword>
<dbReference type="InterPro" id="IPR027417">
    <property type="entry name" value="P-loop_NTPase"/>
</dbReference>
<dbReference type="InterPro" id="IPR032823">
    <property type="entry name" value="BCA_ABC_TP_C"/>
</dbReference>
<protein>
    <submittedName>
        <fullName evidence="6">ATP-binding cassette domain-containing protein</fullName>
    </submittedName>
</protein>
<dbReference type="InterPro" id="IPR003439">
    <property type="entry name" value="ABC_transporter-like_ATP-bd"/>
</dbReference>
<dbReference type="Pfam" id="PF12399">
    <property type="entry name" value="BCA_ABC_TP_C"/>
    <property type="match status" value="1"/>
</dbReference>
<dbReference type="InterPro" id="IPR003593">
    <property type="entry name" value="AAA+_ATPase"/>
</dbReference>
<dbReference type="Proteomes" id="UP001551695">
    <property type="component" value="Unassembled WGS sequence"/>
</dbReference>
<organism evidence="6 7">
    <name type="scientific">Nocardia aurea</name>
    <dbReference type="NCBI Taxonomy" id="2144174"/>
    <lineage>
        <taxon>Bacteria</taxon>
        <taxon>Bacillati</taxon>
        <taxon>Actinomycetota</taxon>
        <taxon>Actinomycetes</taxon>
        <taxon>Mycobacteriales</taxon>
        <taxon>Nocardiaceae</taxon>
        <taxon>Nocardia</taxon>
    </lineage>
</organism>
<dbReference type="Pfam" id="PF00005">
    <property type="entry name" value="ABC_tran"/>
    <property type="match status" value="1"/>
</dbReference>
<dbReference type="SMART" id="SM00382">
    <property type="entry name" value="AAA"/>
    <property type="match status" value="1"/>
</dbReference>
<gene>
    <name evidence="6" type="ORF">AB0I48_05140</name>
</gene>
<evidence type="ECO:0000256" key="3">
    <source>
        <dbReference type="ARBA" id="ARBA00022840"/>
    </source>
</evidence>
<dbReference type="PROSITE" id="PS50893">
    <property type="entry name" value="ABC_TRANSPORTER_2"/>
    <property type="match status" value="1"/>
</dbReference>
<evidence type="ECO:0000259" key="5">
    <source>
        <dbReference type="PROSITE" id="PS50893"/>
    </source>
</evidence>
<reference evidence="6 7" key="1">
    <citation type="submission" date="2024-06" db="EMBL/GenBank/DDBJ databases">
        <title>The Natural Products Discovery Center: Release of the First 8490 Sequenced Strains for Exploring Actinobacteria Biosynthetic Diversity.</title>
        <authorList>
            <person name="Kalkreuter E."/>
            <person name="Kautsar S.A."/>
            <person name="Yang D."/>
            <person name="Bader C.D."/>
            <person name="Teijaro C.N."/>
            <person name="Fluegel L."/>
            <person name="Davis C.M."/>
            <person name="Simpson J.R."/>
            <person name="Lauterbach L."/>
            <person name="Steele A.D."/>
            <person name="Gui C."/>
            <person name="Meng S."/>
            <person name="Li G."/>
            <person name="Viehrig K."/>
            <person name="Ye F."/>
            <person name="Su P."/>
            <person name="Kiefer A.F."/>
            <person name="Nichols A."/>
            <person name="Cepeda A.J."/>
            <person name="Yan W."/>
            <person name="Fan B."/>
            <person name="Jiang Y."/>
            <person name="Adhikari A."/>
            <person name="Zheng C.-J."/>
            <person name="Schuster L."/>
            <person name="Cowan T.M."/>
            <person name="Smanski M.J."/>
            <person name="Chevrette M.G."/>
            <person name="De Carvalho L.P.S."/>
            <person name="Shen B."/>
        </authorList>
    </citation>
    <scope>NUCLEOTIDE SEQUENCE [LARGE SCALE GENOMIC DNA]</scope>
    <source>
        <strain evidence="6 7">NPDC050403</strain>
    </source>
</reference>
<evidence type="ECO:0000256" key="4">
    <source>
        <dbReference type="SAM" id="MobiDB-lite"/>
    </source>
</evidence>
<dbReference type="GO" id="GO:0005524">
    <property type="term" value="F:ATP binding"/>
    <property type="evidence" value="ECO:0007669"/>
    <property type="project" value="UniProtKB-KW"/>
</dbReference>
<evidence type="ECO:0000256" key="1">
    <source>
        <dbReference type="ARBA" id="ARBA00022448"/>
    </source>
</evidence>
<dbReference type="RefSeq" id="WP_357780430.1">
    <property type="nucleotide sequence ID" value="NZ_JBFAKC010000002.1"/>
</dbReference>
<keyword evidence="1" id="KW-0813">Transport</keyword>
<evidence type="ECO:0000313" key="6">
    <source>
        <dbReference type="EMBL" id="MEV0706931.1"/>
    </source>
</evidence>
<comment type="caution">
    <text evidence="6">The sequence shown here is derived from an EMBL/GenBank/DDBJ whole genome shotgun (WGS) entry which is preliminary data.</text>
</comment>
<proteinExistence type="predicted"/>
<keyword evidence="2" id="KW-0547">Nucleotide-binding</keyword>
<keyword evidence="3 6" id="KW-0067">ATP-binding</keyword>
<accession>A0ABV3FNE2</accession>
<dbReference type="SUPFAM" id="SSF52540">
    <property type="entry name" value="P-loop containing nucleoside triphosphate hydrolases"/>
    <property type="match status" value="1"/>
</dbReference>
<feature type="region of interest" description="Disordered" evidence="4">
    <location>
        <begin position="252"/>
        <end position="271"/>
    </location>
</feature>
<dbReference type="Gene3D" id="3.40.50.300">
    <property type="entry name" value="P-loop containing nucleotide triphosphate hydrolases"/>
    <property type="match status" value="1"/>
</dbReference>
<dbReference type="EMBL" id="JBFAKC010000002">
    <property type="protein sequence ID" value="MEV0706931.1"/>
    <property type="molecule type" value="Genomic_DNA"/>
</dbReference>
<evidence type="ECO:0000256" key="2">
    <source>
        <dbReference type="ARBA" id="ARBA00022741"/>
    </source>
</evidence>
<dbReference type="PANTHER" id="PTHR45772">
    <property type="entry name" value="CONSERVED COMPONENT OF ABC TRANSPORTER FOR NATURAL AMINO ACIDS-RELATED"/>
    <property type="match status" value="1"/>
</dbReference>
<evidence type="ECO:0000313" key="7">
    <source>
        <dbReference type="Proteomes" id="UP001551695"/>
    </source>
</evidence>
<feature type="domain" description="ABC transporter" evidence="5">
    <location>
        <begin position="9"/>
        <end position="249"/>
    </location>
</feature>